<reference evidence="18" key="2">
    <citation type="journal article" date="2016" name="Mol. Ecol.">
        <title>Population genomics of the filarial nematode parasite Wuchereria bancrofti from mosquitoes.</title>
        <authorList>
            <person name="Small S.T."/>
            <person name="Reimer L.J."/>
            <person name="Tisch D.J."/>
            <person name="King C.L."/>
            <person name="Christensen B.M."/>
            <person name="Siba P.M."/>
            <person name="Kazura J.W."/>
            <person name="Serre D."/>
            <person name="Zimmerman P.A."/>
        </authorList>
    </citation>
    <scope>NUCLEOTIDE SEQUENCE</scope>
    <source>
        <strain evidence="18">pt0022</strain>
    </source>
</reference>
<dbReference type="GO" id="GO:0005509">
    <property type="term" value="F:calcium ion binding"/>
    <property type="evidence" value="ECO:0007669"/>
    <property type="project" value="InterPro"/>
</dbReference>
<proteinExistence type="inferred from homology"/>
<dbReference type="InterPro" id="IPR051875">
    <property type="entry name" value="Calcineurin_B_homologous"/>
</dbReference>
<comment type="subcellular location">
    <subcellularLocation>
        <location evidence="2">Cell membrane</location>
    </subcellularLocation>
    <subcellularLocation>
        <location evidence="3">Cytoplasm</location>
    </subcellularLocation>
    <subcellularLocation>
        <location evidence="1">Nucleus</location>
    </subcellularLocation>
</comment>
<dbReference type="GO" id="GO:0005737">
    <property type="term" value="C:cytoplasm"/>
    <property type="evidence" value="ECO:0007669"/>
    <property type="project" value="UniProtKB-SubCell"/>
</dbReference>
<evidence type="ECO:0000256" key="8">
    <source>
        <dbReference type="ARBA" id="ARBA00022707"/>
    </source>
</evidence>
<dbReference type="SUPFAM" id="SSF47473">
    <property type="entry name" value="EF-hand"/>
    <property type="match status" value="1"/>
</dbReference>
<keyword evidence="15" id="KW-0449">Lipoprotein</keyword>
<evidence type="ECO:0000256" key="7">
    <source>
        <dbReference type="ARBA" id="ARBA00022553"/>
    </source>
</evidence>
<evidence type="ECO:0000256" key="11">
    <source>
        <dbReference type="ARBA" id="ARBA00022837"/>
    </source>
</evidence>
<keyword evidence="13" id="KW-0472">Membrane</keyword>
<dbReference type="Gene3D" id="1.10.238.10">
    <property type="entry name" value="EF-hand"/>
    <property type="match status" value="1"/>
</dbReference>
<dbReference type="WBParaSite" id="mrna-Wban_01183">
    <property type="protein sequence ID" value="mrna-Wban_01183"/>
    <property type="gene ID" value="Wban_01183"/>
</dbReference>
<evidence type="ECO:0000256" key="3">
    <source>
        <dbReference type="ARBA" id="ARBA00004496"/>
    </source>
</evidence>
<dbReference type="InterPro" id="IPR011992">
    <property type="entry name" value="EF-hand-dom_pair"/>
</dbReference>
<dbReference type="InterPro" id="IPR002048">
    <property type="entry name" value="EF_hand_dom"/>
</dbReference>
<keyword evidence="10" id="KW-0677">Repeat</keyword>
<evidence type="ECO:0000313" key="19">
    <source>
        <dbReference type="WBParaSite" id="mrna-Wban_01183"/>
    </source>
</evidence>
<dbReference type="PROSITE" id="PS00018">
    <property type="entry name" value="EF_HAND_1"/>
    <property type="match status" value="1"/>
</dbReference>
<evidence type="ECO:0000256" key="6">
    <source>
        <dbReference type="ARBA" id="ARBA00022490"/>
    </source>
</evidence>
<keyword evidence="9" id="KW-0479">Metal-binding</keyword>
<evidence type="ECO:0000259" key="17">
    <source>
        <dbReference type="PROSITE" id="PS50222"/>
    </source>
</evidence>
<dbReference type="PROSITE" id="PS50222">
    <property type="entry name" value="EF_HAND_2"/>
    <property type="match status" value="1"/>
</dbReference>
<evidence type="ECO:0000256" key="10">
    <source>
        <dbReference type="ARBA" id="ARBA00022737"/>
    </source>
</evidence>
<accession>A0AAF5PII6</accession>
<protein>
    <recommendedName>
        <fullName evidence="17">EF-hand domain-containing protein</fullName>
    </recommendedName>
</protein>
<keyword evidence="8" id="KW-0519">Myristate</keyword>
<reference evidence="19" key="3">
    <citation type="submission" date="2024-02" db="UniProtKB">
        <authorList>
            <consortium name="WormBaseParasite"/>
        </authorList>
    </citation>
    <scope>IDENTIFICATION</scope>
    <source>
        <strain evidence="19">pt0022</strain>
    </source>
</reference>
<organism evidence="18 19">
    <name type="scientific">Wuchereria bancrofti</name>
    <dbReference type="NCBI Taxonomy" id="6293"/>
    <lineage>
        <taxon>Eukaryota</taxon>
        <taxon>Metazoa</taxon>
        <taxon>Ecdysozoa</taxon>
        <taxon>Nematoda</taxon>
        <taxon>Chromadorea</taxon>
        <taxon>Rhabditida</taxon>
        <taxon>Spirurina</taxon>
        <taxon>Spiruromorpha</taxon>
        <taxon>Filarioidea</taxon>
        <taxon>Onchocercidae</taxon>
        <taxon>Wuchereria</taxon>
    </lineage>
</organism>
<dbReference type="AlphaFoldDB" id="A0AAF5PII6"/>
<name>A0AAF5PII6_WUCBA</name>
<evidence type="ECO:0000256" key="9">
    <source>
        <dbReference type="ARBA" id="ARBA00022723"/>
    </source>
</evidence>
<dbReference type="InterPro" id="IPR018247">
    <property type="entry name" value="EF_Hand_1_Ca_BS"/>
</dbReference>
<evidence type="ECO:0000256" key="14">
    <source>
        <dbReference type="ARBA" id="ARBA00023242"/>
    </source>
</evidence>
<evidence type="ECO:0000256" key="5">
    <source>
        <dbReference type="ARBA" id="ARBA00022475"/>
    </source>
</evidence>
<keyword evidence="14" id="KW-0539">Nucleus</keyword>
<evidence type="ECO:0000256" key="16">
    <source>
        <dbReference type="ARBA" id="ARBA00038164"/>
    </source>
</evidence>
<evidence type="ECO:0000313" key="18">
    <source>
        <dbReference type="Proteomes" id="UP000093561"/>
    </source>
</evidence>
<keyword evidence="4" id="KW-0813">Transport</keyword>
<evidence type="ECO:0000256" key="4">
    <source>
        <dbReference type="ARBA" id="ARBA00022448"/>
    </source>
</evidence>
<evidence type="ECO:0000256" key="2">
    <source>
        <dbReference type="ARBA" id="ARBA00004236"/>
    </source>
</evidence>
<keyword evidence="12" id="KW-0653">Protein transport</keyword>
<evidence type="ECO:0000256" key="12">
    <source>
        <dbReference type="ARBA" id="ARBA00022927"/>
    </source>
</evidence>
<dbReference type="Pfam" id="PF00036">
    <property type="entry name" value="EF-hand_1"/>
    <property type="match status" value="1"/>
</dbReference>
<dbReference type="Proteomes" id="UP000093561">
    <property type="component" value="Unassembled WGS sequence"/>
</dbReference>
<keyword evidence="6" id="KW-0963">Cytoplasm</keyword>
<evidence type="ECO:0000256" key="15">
    <source>
        <dbReference type="ARBA" id="ARBA00023288"/>
    </source>
</evidence>
<dbReference type="PANTHER" id="PTHR46002">
    <property type="entry name" value="EG:114D9.1 PROTEIN-RELATED"/>
    <property type="match status" value="1"/>
</dbReference>
<evidence type="ECO:0000256" key="1">
    <source>
        <dbReference type="ARBA" id="ARBA00004123"/>
    </source>
</evidence>
<keyword evidence="11" id="KW-0106">Calcium</keyword>
<feature type="domain" description="EF-hand" evidence="17">
    <location>
        <begin position="109"/>
        <end position="144"/>
    </location>
</feature>
<reference evidence="18" key="1">
    <citation type="submission" date="2015-03" db="EMBL/GenBank/DDBJ databases">
        <title>Wuchereria bancrofti Genome Sequencing Papua New Guinea Strain.</title>
        <authorList>
            <person name="Small S.T."/>
            <person name="Serre D."/>
            <person name="Zimmerman P.A."/>
        </authorList>
    </citation>
    <scope>NUCLEOTIDE SEQUENCE [LARGE SCALE GENOMIC DNA]</scope>
    <source>
        <strain evidence="18">pt0022</strain>
    </source>
</reference>
<dbReference type="GO" id="GO:0015031">
    <property type="term" value="P:protein transport"/>
    <property type="evidence" value="ECO:0007669"/>
    <property type="project" value="UniProtKB-KW"/>
</dbReference>
<comment type="similarity">
    <text evidence="16">Belongs to the calcineurin regulatory subunit family. CHP subfamily.</text>
</comment>
<evidence type="ECO:0000256" key="13">
    <source>
        <dbReference type="ARBA" id="ARBA00023136"/>
    </source>
</evidence>
<sequence>MGNWNSLTYGLSEQEITNIQRETGLKRRQILRLHARFLSLDDKGRGYIDRDDFFTIPDLIANPLDDRIIDAFFAEKKDSEKTLTFREFIHVLAHFRPCTSITEYVAINSRVEKLKFAFSMYDLNKSGYITKDEFSDLEYDAKKMPSFLFFFQFESITYRTINKADYEKKYHLKNSLGINAEQVMSIRFLN</sequence>
<dbReference type="GO" id="GO:0005634">
    <property type="term" value="C:nucleus"/>
    <property type="evidence" value="ECO:0007669"/>
    <property type="project" value="UniProtKB-SubCell"/>
</dbReference>
<dbReference type="GO" id="GO:0005886">
    <property type="term" value="C:plasma membrane"/>
    <property type="evidence" value="ECO:0007669"/>
    <property type="project" value="UniProtKB-SubCell"/>
</dbReference>
<keyword evidence="5" id="KW-1003">Cell membrane</keyword>
<keyword evidence="7" id="KW-0597">Phosphoprotein</keyword>